<evidence type="ECO:0000313" key="1">
    <source>
        <dbReference type="EMBL" id="KAI5673991.1"/>
    </source>
</evidence>
<evidence type="ECO:0000313" key="2">
    <source>
        <dbReference type="Proteomes" id="UP001060085"/>
    </source>
</evidence>
<comment type="caution">
    <text evidence="1">The sequence shown here is derived from an EMBL/GenBank/DDBJ whole genome shotgun (WGS) entry which is preliminary data.</text>
</comment>
<protein>
    <submittedName>
        <fullName evidence="1">Uncharacterized protein</fullName>
    </submittedName>
</protein>
<name>A0ACC0BN37_CATRO</name>
<proteinExistence type="predicted"/>
<keyword evidence="2" id="KW-1185">Reference proteome</keyword>
<reference evidence="2" key="1">
    <citation type="journal article" date="2023" name="Nat. Plants">
        <title>Single-cell RNA sequencing provides a high-resolution roadmap for understanding the multicellular compartmentation of specialized metabolism.</title>
        <authorList>
            <person name="Sun S."/>
            <person name="Shen X."/>
            <person name="Li Y."/>
            <person name="Li Y."/>
            <person name="Wang S."/>
            <person name="Li R."/>
            <person name="Zhang H."/>
            <person name="Shen G."/>
            <person name="Guo B."/>
            <person name="Wei J."/>
            <person name="Xu J."/>
            <person name="St-Pierre B."/>
            <person name="Chen S."/>
            <person name="Sun C."/>
        </authorList>
    </citation>
    <scope>NUCLEOTIDE SEQUENCE [LARGE SCALE GENOMIC DNA]</scope>
</reference>
<dbReference type="EMBL" id="CM044703">
    <property type="protein sequence ID" value="KAI5673991.1"/>
    <property type="molecule type" value="Genomic_DNA"/>
</dbReference>
<organism evidence="1 2">
    <name type="scientific">Catharanthus roseus</name>
    <name type="common">Madagascar periwinkle</name>
    <name type="synonym">Vinca rosea</name>
    <dbReference type="NCBI Taxonomy" id="4058"/>
    <lineage>
        <taxon>Eukaryota</taxon>
        <taxon>Viridiplantae</taxon>
        <taxon>Streptophyta</taxon>
        <taxon>Embryophyta</taxon>
        <taxon>Tracheophyta</taxon>
        <taxon>Spermatophyta</taxon>
        <taxon>Magnoliopsida</taxon>
        <taxon>eudicotyledons</taxon>
        <taxon>Gunneridae</taxon>
        <taxon>Pentapetalae</taxon>
        <taxon>asterids</taxon>
        <taxon>lamiids</taxon>
        <taxon>Gentianales</taxon>
        <taxon>Apocynaceae</taxon>
        <taxon>Rauvolfioideae</taxon>
        <taxon>Vinceae</taxon>
        <taxon>Catharanthinae</taxon>
        <taxon>Catharanthus</taxon>
    </lineage>
</organism>
<dbReference type="Proteomes" id="UP001060085">
    <property type="component" value="Linkage Group LG03"/>
</dbReference>
<sequence length="131" mass="15167">MGKDSQALSTTLTQQSVTYDSRKKLFPKKHHAHFNTCSASSCRSDVHNKSMLATLGAYLSLIWKHEHRTTIYIDFLLGRRVYLYKILSITPLDERNKFNICIRIYQIPAAAVDNHLTPSTTVTPEERYYHH</sequence>
<accession>A0ACC0BN37</accession>
<gene>
    <name evidence="1" type="ORF">M9H77_14355</name>
</gene>